<keyword evidence="3" id="KW-1185">Reference proteome</keyword>
<proteinExistence type="predicted"/>
<protein>
    <submittedName>
        <fullName evidence="2">Uncharacterized protein</fullName>
    </submittedName>
</protein>
<evidence type="ECO:0000313" key="2">
    <source>
        <dbReference type="EMBL" id="MCS3920924.1"/>
    </source>
</evidence>
<feature type="transmembrane region" description="Helical" evidence="1">
    <location>
        <begin position="7"/>
        <end position="28"/>
    </location>
</feature>
<feature type="transmembrane region" description="Helical" evidence="1">
    <location>
        <begin position="108"/>
        <end position="131"/>
    </location>
</feature>
<dbReference type="EMBL" id="JANUCP010000008">
    <property type="protein sequence ID" value="MCS3920924.1"/>
    <property type="molecule type" value="Genomic_DNA"/>
</dbReference>
<accession>A0ABT2ESI9</accession>
<evidence type="ECO:0000256" key="1">
    <source>
        <dbReference type="SAM" id="Phobius"/>
    </source>
</evidence>
<sequence length="310" mass="33318">MPQRDKVLTELIFLAGLLLLPLDGLLWGAGLPPLIIASALVYGIAWELPRLVFKRGNAVDQLSASWALTLVLSCFYLGKSDRTIALLIERQGQSYAFTSPLWLISDGILLALTISSMMVLLALTTFTLHLFQPSGKEANMTLSRWITHSLSHLLVAFFIGTVIGLGGGAWAVMVANKGLSFGLVTWLTMWATAKGSIVARNLPAGRWGIALAVALVLAGLAGGLTRSPITAALAGLLGLTVVIAHFVVLSFLSLLRSGDEVKGEQALELVDQRPKDAPFHVPWVGFYTIRFTGLVVAFFVVGAGWLWGLR</sequence>
<feature type="transmembrane region" description="Helical" evidence="1">
    <location>
        <begin position="152"/>
        <end position="173"/>
    </location>
</feature>
<reference evidence="2 3" key="1">
    <citation type="submission" date="2022-08" db="EMBL/GenBank/DDBJ databases">
        <title>Bacterial and archaeal communities from various locations to study Microbial Dark Matter (Phase II).</title>
        <authorList>
            <person name="Stepanauskas R."/>
        </authorList>
    </citation>
    <scope>NUCLEOTIDE SEQUENCE [LARGE SCALE GENOMIC DNA]</scope>
    <source>
        <strain evidence="2 3">PD1</strain>
    </source>
</reference>
<organism evidence="2 3">
    <name type="scientific">Candidatus Fervidibacter sacchari</name>
    <dbReference type="NCBI Taxonomy" id="1448929"/>
    <lineage>
        <taxon>Bacteria</taxon>
        <taxon>Candidatus Fervidibacterota</taxon>
        <taxon>Candidatus Fervidibacter</taxon>
    </lineage>
</organism>
<keyword evidence="1" id="KW-0472">Membrane</keyword>
<feature type="transmembrane region" description="Helical" evidence="1">
    <location>
        <begin position="231"/>
        <end position="255"/>
    </location>
</feature>
<feature type="transmembrane region" description="Helical" evidence="1">
    <location>
        <begin position="65"/>
        <end position="88"/>
    </location>
</feature>
<feature type="transmembrane region" description="Helical" evidence="1">
    <location>
        <begin position="34"/>
        <end position="53"/>
    </location>
</feature>
<feature type="transmembrane region" description="Helical" evidence="1">
    <location>
        <begin position="204"/>
        <end position="225"/>
    </location>
</feature>
<evidence type="ECO:0000313" key="3">
    <source>
        <dbReference type="Proteomes" id="UP001204798"/>
    </source>
</evidence>
<name>A0ABT2ESI9_9BACT</name>
<comment type="caution">
    <text evidence="2">The sequence shown here is derived from an EMBL/GenBank/DDBJ whole genome shotgun (WGS) entry which is preliminary data.</text>
</comment>
<dbReference type="RefSeq" id="WP_259101357.1">
    <property type="nucleotide sequence ID" value="NZ_CP130454.1"/>
</dbReference>
<gene>
    <name evidence="2" type="ORF">M2350_003365</name>
</gene>
<dbReference type="Proteomes" id="UP001204798">
    <property type="component" value="Unassembled WGS sequence"/>
</dbReference>
<keyword evidence="1" id="KW-0812">Transmembrane</keyword>
<feature type="transmembrane region" description="Helical" evidence="1">
    <location>
        <begin position="283"/>
        <end position="307"/>
    </location>
</feature>
<keyword evidence="1" id="KW-1133">Transmembrane helix</keyword>